<dbReference type="InterPro" id="IPR058913">
    <property type="entry name" value="Integrase_dom_put"/>
</dbReference>
<name>A0AA38MY42_9AGAR</name>
<keyword evidence="3" id="KW-1185">Reference proteome</keyword>
<gene>
    <name evidence="2" type="ORF">DFJ43DRAFT_987549</name>
</gene>
<dbReference type="EMBL" id="JANVFO010000002">
    <property type="protein sequence ID" value="KAJ3737249.1"/>
    <property type="molecule type" value="Genomic_DNA"/>
</dbReference>
<evidence type="ECO:0000259" key="1">
    <source>
        <dbReference type="Pfam" id="PF24764"/>
    </source>
</evidence>
<reference evidence="2" key="2">
    <citation type="journal article" date="2023" name="Proc. Natl. Acad. Sci. U.S.A.">
        <title>A global phylogenomic analysis of the shiitake genus Lentinula.</title>
        <authorList>
            <person name="Sierra-Patev S."/>
            <person name="Min B."/>
            <person name="Naranjo-Ortiz M."/>
            <person name="Looney B."/>
            <person name="Konkel Z."/>
            <person name="Slot J.C."/>
            <person name="Sakamoto Y."/>
            <person name="Steenwyk J.L."/>
            <person name="Rokas A."/>
            <person name="Carro J."/>
            <person name="Camarero S."/>
            <person name="Ferreira P."/>
            <person name="Molpeceres G."/>
            <person name="Ruiz-Duenas F.J."/>
            <person name="Serrano A."/>
            <person name="Henrissat B."/>
            <person name="Drula E."/>
            <person name="Hughes K.W."/>
            <person name="Mata J.L."/>
            <person name="Ishikawa N.K."/>
            <person name="Vargas-Isla R."/>
            <person name="Ushijima S."/>
            <person name="Smith C.A."/>
            <person name="Donoghue J."/>
            <person name="Ahrendt S."/>
            <person name="Andreopoulos W."/>
            <person name="He G."/>
            <person name="LaButti K."/>
            <person name="Lipzen A."/>
            <person name="Ng V."/>
            <person name="Riley R."/>
            <person name="Sandor L."/>
            <person name="Barry K."/>
            <person name="Martinez A.T."/>
            <person name="Xiao Y."/>
            <person name="Gibbons J.G."/>
            <person name="Terashima K."/>
            <person name="Grigoriev I.V."/>
            <person name="Hibbett D."/>
        </authorList>
    </citation>
    <scope>NUCLEOTIDE SEQUENCE</scope>
    <source>
        <strain evidence="2">ET3784</strain>
    </source>
</reference>
<comment type="caution">
    <text evidence="2">The sequence shown here is derived from an EMBL/GenBank/DDBJ whole genome shotgun (WGS) entry which is preliminary data.</text>
</comment>
<evidence type="ECO:0000313" key="2">
    <source>
        <dbReference type="EMBL" id="KAJ3737249.1"/>
    </source>
</evidence>
<dbReference type="AlphaFoldDB" id="A0AA38MY42"/>
<accession>A0AA38MY42</accession>
<sequence>MELTQGEGRGSYIWGRYVHNTRIERLWVDVTVGVGDNWRQRFTELELNHGMQIDNPHHIWLLHHLFLPTISAQLRFWAESWNFHPITIGNGPNQRPEEMFGFDMLVHGSRGDSLDHHLTPDELEVFGVDWDAYEEDAILRHLRSNYANEGNSSWLGHRGPPTELSGVEVSEPPSILTAEEISLLDLAVASLSHGSTTEEVAHLWRQALIIARILRLGDF</sequence>
<dbReference type="PANTHER" id="PTHR46791:SF5">
    <property type="entry name" value="CLR5 DOMAIN-CONTAINING PROTEIN-RELATED"/>
    <property type="match status" value="1"/>
</dbReference>
<dbReference type="Pfam" id="PF24764">
    <property type="entry name" value="rva_4"/>
    <property type="match status" value="1"/>
</dbReference>
<proteinExistence type="predicted"/>
<protein>
    <recommendedName>
        <fullName evidence="1">Integrase core domain-containing protein</fullName>
    </recommendedName>
</protein>
<organism evidence="2 3">
    <name type="scientific">Lentinula guzmanii</name>
    <dbReference type="NCBI Taxonomy" id="2804957"/>
    <lineage>
        <taxon>Eukaryota</taxon>
        <taxon>Fungi</taxon>
        <taxon>Dikarya</taxon>
        <taxon>Basidiomycota</taxon>
        <taxon>Agaricomycotina</taxon>
        <taxon>Agaricomycetes</taxon>
        <taxon>Agaricomycetidae</taxon>
        <taxon>Agaricales</taxon>
        <taxon>Marasmiineae</taxon>
        <taxon>Omphalotaceae</taxon>
        <taxon>Lentinula</taxon>
    </lineage>
</organism>
<dbReference type="PANTHER" id="PTHR46791">
    <property type="entry name" value="EXPRESSED PROTEIN"/>
    <property type="match status" value="1"/>
</dbReference>
<dbReference type="Proteomes" id="UP001176059">
    <property type="component" value="Unassembled WGS sequence"/>
</dbReference>
<evidence type="ECO:0000313" key="3">
    <source>
        <dbReference type="Proteomes" id="UP001176059"/>
    </source>
</evidence>
<feature type="domain" description="Integrase core" evidence="1">
    <location>
        <begin position="1"/>
        <end position="106"/>
    </location>
</feature>
<reference evidence="2" key="1">
    <citation type="submission" date="2022-08" db="EMBL/GenBank/DDBJ databases">
        <authorList>
            <consortium name="DOE Joint Genome Institute"/>
            <person name="Min B."/>
            <person name="Sierra-Patev S."/>
            <person name="Naranjo-Ortiz M."/>
            <person name="Looney B."/>
            <person name="Konkel Z."/>
            <person name="Slot J.C."/>
            <person name="Sakamoto Y."/>
            <person name="Steenwyk J.L."/>
            <person name="Rokas A."/>
            <person name="Carro J."/>
            <person name="Camarero S."/>
            <person name="Ferreira P."/>
            <person name="Molpeceres G."/>
            <person name="Ruiz-duenas F.J."/>
            <person name="Serrano A."/>
            <person name="Henrissat B."/>
            <person name="Drula E."/>
            <person name="Hughes K.W."/>
            <person name="Mata J.L."/>
            <person name="Ishikawa N.K."/>
            <person name="Vargas-Isla R."/>
            <person name="Ushijima S."/>
            <person name="Smith C.A."/>
            <person name="Ahrendt S."/>
            <person name="Andreopoulos W."/>
            <person name="He G."/>
            <person name="LaButti K."/>
            <person name="Lipzen A."/>
            <person name="Ng V."/>
            <person name="Riley R."/>
            <person name="Sandor L."/>
            <person name="Barry K."/>
            <person name="Martinez A.T."/>
            <person name="Xiao Y."/>
            <person name="Gibbons J.G."/>
            <person name="Terashima K."/>
            <person name="Hibbett D.S."/>
            <person name="Grigoriev I.V."/>
        </authorList>
    </citation>
    <scope>NUCLEOTIDE SEQUENCE</scope>
    <source>
        <strain evidence="2">ET3784</strain>
    </source>
</reference>